<dbReference type="Pfam" id="PF13692">
    <property type="entry name" value="Glyco_trans_1_4"/>
    <property type="match status" value="1"/>
</dbReference>
<proteinExistence type="predicted"/>
<keyword evidence="2" id="KW-1185">Reference proteome</keyword>
<dbReference type="EMBL" id="BLZR01000001">
    <property type="protein sequence ID" value="GFP74216.1"/>
    <property type="molecule type" value="Genomic_DNA"/>
</dbReference>
<accession>A0A6V8SBY6</accession>
<name>A0A6V8SBY6_9CLOT</name>
<gene>
    <name evidence="1" type="ORF">bsdtw1_00261</name>
</gene>
<dbReference type="Proteomes" id="UP000580568">
    <property type="component" value="Unassembled WGS sequence"/>
</dbReference>
<evidence type="ECO:0008006" key="3">
    <source>
        <dbReference type="Google" id="ProtNLM"/>
    </source>
</evidence>
<organism evidence="1 2">
    <name type="scientific">Clostridium fungisolvens</name>
    <dbReference type="NCBI Taxonomy" id="1604897"/>
    <lineage>
        <taxon>Bacteria</taxon>
        <taxon>Bacillati</taxon>
        <taxon>Bacillota</taxon>
        <taxon>Clostridia</taxon>
        <taxon>Eubacteriales</taxon>
        <taxon>Clostridiaceae</taxon>
        <taxon>Clostridium</taxon>
    </lineage>
</organism>
<dbReference type="AlphaFoldDB" id="A0A6V8SBY6"/>
<protein>
    <recommendedName>
        <fullName evidence="3">Glycosyltransferase</fullName>
    </recommendedName>
</protein>
<dbReference type="Gene3D" id="3.40.50.2000">
    <property type="entry name" value="Glycogen Phosphorylase B"/>
    <property type="match status" value="2"/>
</dbReference>
<sequence>MKKVVLLSATNTDYEPRMQFAEKYFHDRGYETTIILSDFSHINKKKIETFNNKFKYIKTIPYSKNLSVMRIISHRNFSKKVYYELCKIKPDIIFAEMPPNFIGKYIAKYKRKYGAEIIFDICDLWPESLPIEKLKGPLKLPLNIWRNLRDKNIVEADRIIVECNLFREVLCSVTKNVKTATIYLSKHDNFKLNDVLIDAEKINVCYLGSINNIIDIETIVKILSEINKYKVVNVHIIGSGEQKHKFIQALEDSNISVEYYGILFNESDKHKIMSQCNFGLNIMKSGIHVGMTMKSLDYFSEGLPILNNIQYDTKDMVENHRIGFNVDNEDIVNLAKSIISMEKNDFIKMRERTNAVFKQYFTPDVFNKMFDDLMK</sequence>
<dbReference type="SUPFAM" id="SSF53756">
    <property type="entry name" value="UDP-Glycosyltransferase/glycogen phosphorylase"/>
    <property type="match status" value="1"/>
</dbReference>
<dbReference type="PANTHER" id="PTHR12526:SF630">
    <property type="entry name" value="GLYCOSYLTRANSFERASE"/>
    <property type="match status" value="1"/>
</dbReference>
<evidence type="ECO:0000313" key="1">
    <source>
        <dbReference type="EMBL" id="GFP74216.1"/>
    </source>
</evidence>
<dbReference type="PANTHER" id="PTHR12526">
    <property type="entry name" value="GLYCOSYLTRANSFERASE"/>
    <property type="match status" value="1"/>
</dbReference>
<evidence type="ECO:0000313" key="2">
    <source>
        <dbReference type="Proteomes" id="UP000580568"/>
    </source>
</evidence>
<dbReference type="RefSeq" id="WP_183275782.1">
    <property type="nucleotide sequence ID" value="NZ_BLZR01000001.1"/>
</dbReference>
<comment type="caution">
    <text evidence="1">The sequence shown here is derived from an EMBL/GenBank/DDBJ whole genome shotgun (WGS) entry which is preliminary data.</text>
</comment>
<reference evidence="1 2" key="1">
    <citation type="submission" date="2020-07" db="EMBL/GenBank/DDBJ databases">
        <title>A new beta-1,3-glucan-decomposing anaerobic bacterium isolated from anoxic soil subjected to biological soil disinfestation.</title>
        <authorList>
            <person name="Ueki A."/>
            <person name="Tonouchi A."/>
        </authorList>
    </citation>
    <scope>NUCLEOTIDE SEQUENCE [LARGE SCALE GENOMIC DNA]</scope>
    <source>
        <strain evidence="1 2">TW1</strain>
    </source>
</reference>